<dbReference type="AlphaFoldDB" id="A0A2M8D951"/>
<comment type="caution">
    <text evidence="2">The sequence shown here is derived from an EMBL/GenBank/DDBJ whole genome shotgun (WGS) entry which is preliminary data.</text>
</comment>
<organism evidence="2 3">
    <name type="scientific">Candidatus Yonathbacteria bacterium CG_4_9_14_0_8_um_filter_46_47</name>
    <dbReference type="NCBI Taxonomy" id="1975106"/>
    <lineage>
        <taxon>Bacteria</taxon>
        <taxon>Candidatus Yonathiibacteriota</taxon>
    </lineage>
</organism>
<dbReference type="Pfam" id="PF22053">
    <property type="entry name" value="DUF6938"/>
    <property type="match status" value="1"/>
</dbReference>
<proteinExistence type="predicted"/>
<name>A0A2M8D951_9BACT</name>
<gene>
    <name evidence="2" type="ORF">CO088_01050</name>
</gene>
<dbReference type="Proteomes" id="UP000229236">
    <property type="component" value="Unassembled WGS sequence"/>
</dbReference>
<evidence type="ECO:0000313" key="2">
    <source>
        <dbReference type="EMBL" id="PJB83682.1"/>
    </source>
</evidence>
<reference evidence="3" key="1">
    <citation type="submission" date="2017-09" db="EMBL/GenBank/DDBJ databases">
        <title>Depth-based differentiation of microbial function through sediment-hosted aquifers and enrichment of novel symbionts in the deep terrestrial subsurface.</title>
        <authorList>
            <person name="Probst A.J."/>
            <person name="Ladd B."/>
            <person name="Jarett J.K."/>
            <person name="Geller-Mcgrath D.E."/>
            <person name="Sieber C.M.K."/>
            <person name="Emerson J.B."/>
            <person name="Anantharaman K."/>
            <person name="Thomas B.C."/>
            <person name="Malmstrom R."/>
            <person name="Stieglmeier M."/>
            <person name="Klingl A."/>
            <person name="Woyke T."/>
            <person name="Ryan C.M."/>
            <person name="Banfield J.F."/>
        </authorList>
    </citation>
    <scope>NUCLEOTIDE SEQUENCE [LARGE SCALE GENOMIC DNA]</scope>
</reference>
<sequence>FPLPTDNIGTEKREILQHDLARRLVALDGQGVFRKNYQASISEHLGKLPKKVAQPLTIMFAVGGVGAQREIGGAIIASLRAKLTQGSVRLILVAGIHNDVSSYFRKNILAHGLRKEMGKSVSIIFAESKSVYFAKFNSALRETDILWTKPSELSFYCALGIPLIIAPPIGSQEKYNRRWLRAIGAGLDQENPAYAHEWLFDWVNAGWLADAAMQGYLGAEQLGAYNIEKLITTER</sequence>
<dbReference type="InterPro" id="IPR054218">
    <property type="entry name" value="DUF6938"/>
</dbReference>
<evidence type="ECO:0000259" key="1">
    <source>
        <dbReference type="Pfam" id="PF22053"/>
    </source>
</evidence>
<feature type="non-terminal residue" evidence="2">
    <location>
        <position position="1"/>
    </location>
</feature>
<evidence type="ECO:0000313" key="3">
    <source>
        <dbReference type="Proteomes" id="UP000229236"/>
    </source>
</evidence>
<accession>A0A2M8D951</accession>
<feature type="domain" description="DUF6938" evidence="1">
    <location>
        <begin position="52"/>
        <end position="111"/>
    </location>
</feature>
<dbReference type="EMBL" id="PFTM01000022">
    <property type="protein sequence ID" value="PJB83682.1"/>
    <property type="molecule type" value="Genomic_DNA"/>
</dbReference>
<protein>
    <recommendedName>
        <fullName evidence="1">DUF6938 domain-containing protein</fullName>
    </recommendedName>
</protein>